<dbReference type="AlphaFoldDB" id="A0A1T5BNN3"/>
<dbReference type="InterPro" id="IPR029475">
    <property type="entry name" value="DUF6807"/>
</dbReference>
<dbReference type="Proteomes" id="UP000190897">
    <property type="component" value="Unassembled WGS sequence"/>
</dbReference>
<feature type="signal peptide" evidence="1">
    <location>
        <begin position="1"/>
        <end position="17"/>
    </location>
</feature>
<evidence type="ECO:0000313" key="3">
    <source>
        <dbReference type="Proteomes" id="UP000190897"/>
    </source>
</evidence>
<proteinExistence type="predicted"/>
<evidence type="ECO:0000313" key="2">
    <source>
        <dbReference type="EMBL" id="SKB48856.1"/>
    </source>
</evidence>
<sequence>MNVITKGIAATALSVFAAGGMVQAQKVDLVNNEKEKKVEVKIDGKAFTSYFYPGEDKLKKAVLYPVQTARGTLITRGWPLDPRPGERVDHPHHVGIWLNYEDVNGNDYWNNSDAVDHAKRAYGTIIHTGIKSMKSGKDKGELTVTADWKDKNGVLTLQETTTYHFSGKADQRIIDRSTTLTAVLDEVAMPDIKDGMFAIRVARELELPSNKPEIFTDASGIATKVPVMNNEGITGNYRNSNGVEGEAVWGKRAIWCNLTGKIKDENISVAMIDHPKNVGYPAYWHARGYGLFAVNPLGMKALSDGKETLNFKLKKGESTTFRYRLVIASEHLKDEAINAMAAEYAKTK</sequence>
<protein>
    <submittedName>
        <fullName evidence="2">Methane oxygenase PmoA</fullName>
    </submittedName>
</protein>
<dbReference type="EMBL" id="FUZA01000001">
    <property type="protein sequence ID" value="SKB48856.1"/>
    <property type="molecule type" value="Genomic_DNA"/>
</dbReference>
<organism evidence="2 3">
    <name type="scientific">Dyadobacter psychrophilus</name>
    <dbReference type="NCBI Taxonomy" id="651661"/>
    <lineage>
        <taxon>Bacteria</taxon>
        <taxon>Pseudomonadati</taxon>
        <taxon>Bacteroidota</taxon>
        <taxon>Cytophagia</taxon>
        <taxon>Cytophagales</taxon>
        <taxon>Spirosomataceae</taxon>
        <taxon>Dyadobacter</taxon>
    </lineage>
</organism>
<evidence type="ECO:0000256" key="1">
    <source>
        <dbReference type="SAM" id="SignalP"/>
    </source>
</evidence>
<dbReference type="STRING" id="651661.SAMN05660293_00492"/>
<keyword evidence="3" id="KW-1185">Reference proteome</keyword>
<reference evidence="3" key="1">
    <citation type="submission" date="2017-02" db="EMBL/GenBank/DDBJ databases">
        <authorList>
            <person name="Varghese N."/>
            <person name="Submissions S."/>
        </authorList>
    </citation>
    <scope>NUCLEOTIDE SEQUENCE [LARGE SCALE GENOMIC DNA]</scope>
    <source>
        <strain evidence="3">DSM 22270</strain>
    </source>
</reference>
<keyword evidence="1" id="KW-0732">Signal</keyword>
<feature type="chain" id="PRO_5012436829" evidence="1">
    <location>
        <begin position="18"/>
        <end position="348"/>
    </location>
</feature>
<accession>A0A1T5BNN3</accession>
<name>A0A1T5BNN3_9BACT</name>
<dbReference type="Pfam" id="PF14100">
    <property type="entry name" value="DUF6807"/>
    <property type="match status" value="1"/>
</dbReference>
<gene>
    <name evidence="2" type="ORF">SAMN05660293_00492</name>
</gene>